<proteinExistence type="predicted"/>
<accession>A0ABS1UBG8</accession>
<evidence type="ECO:0000313" key="3">
    <source>
        <dbReference type="Proteomes" id="UP000660885"/>
    </source>
</evidence>
<gene>
    <name evidence="2" type="ORF">JMJ56_29040</name>
</gene>
<evidence type="ECO:0000256" key="1">
    <source>
        <dbReference type="SAM" id="MobiDB-lite"/>
    </source>
</evidence>
<reference evidence="2 3" key="1">
    <citation type="submission" date="2021-01" db="EMBL/GenBank/DDBJ databases">
        <title>Belnapia mucosa sp. nov. and Belnapia arida sp. nov., isolated from the Tabernas Desert (Almeria, Spain).</title>
        <authorList>
            <person name="Molina-Menor E."/>
            <person name="Vidal-Verdu A."/>
            <person name="Calonge A."/>
            <person name="Satari L."/>
            <person name="Pereto J."/>
            <person name="Porcar M."/>
        </authorList>
    </citation>
    <scope>NUCLEOTIDE SEQUENCE [LARGE SCALE GENOMIC DNA]</scope>
    <source>
        <strain evidence="2 3">T18</strain>
    </source>
</reference>
<comment type="caution">
    <text evidence="2">The sequence shown here is derived from an EMBL/GenBank/DDBJ whole genome shotgun (WGS) entry which is preliminary data.</text>
</comment>
<feature type="region of interest" description="Disordered" evidence="1">
    <location>
        <begin position="68"/>
        <end position="106"/>
    </location>
</feature>
<protein>
    <submittedName>
        <fullName evidence="2">Uncharacterized protein</fullName>
    </submittedName>
</protein>
<sequence>MVDIPPSDARLDRDLIVLLDHALAMVADHLAPEQRADLWQRIEKMGLGGHIERQCSPEVQRVLLSEHSRANPDGGQVGEATSELHRSEEGVVVAEGSGKISGIPTS</sequence>
<evidence type="ECO:0000313" key="2">
    <source>
        <dbReference type="EMBL" id="MBL6082028.1"/>
    </source>
</evidence>
<dbReference type="Proteomes" id="UP000660885">
    <property type="component" value="Unassembled WGS sequence"/>
</dbReference>
<dbReference type="EMBL" id="JAETWB010000044">
    <property type="protein sequence ID" value="MBL6082028.1"/>
    <property type="molecule type" value="Genomic_DNA"/>
</dbReference>
<organism evidence="2 3">
    <name type="scientific">Belnapia arida</name>
    <dbReference type="NCBI Taxonomy" id="2804533"/>
    <lineage>
        <taxon>Bacteria</taxon>
        <taxon>Pseudomonadati</taxon>
        <taxon>Pseudomonadota</taxon>
        <taxon>Alphaproteobacteria</taxon>
        <taxon>Acetobacterales</taxon>
        <taxon>Roseomonadaceae</taxon>
        <taxon>Belnapia</taxon>
    </lineage>
</organism>
<name>A0ABS1UBG8_9PROT</name>
<dbReference type="RefSeq" id="WP_202835240.1">
    <property type="nucleotide sequence ID" value="NZ_JAETWB010000044.1"/>
</dbReference>
<keyword evidence="3" id="KW-1185">Reference proteome</keyword>